<dbReference type="Proteomes" id="UP000008177">
    <property type="component" value="Unplaced contigs"/>
</dbReference>
<proteinExistence type="predicted"/>
<protein>
    <submittedName>
        <fullName evidence="1">Uncharacterized protein</fullName>
    </submittedName>
</protein>
<sequence>MLIWRFKGHEVDVENILLEISIVVAGVVIQAYN</sequence>
<accession>G2XQA8</accession>
<dbReference type="InParanoid" id="G2XQA8"/>
<organism evidence="1 2">
    <name type="scientific">Botryotinia fuckeliana (strain T4)</name>
    <name type="common">Noble rot fungus</name>
    <name type="synonym">Botrytis cinerea</name>
    <dbReference type="NCBI Taxonomy" id="999810"/>
    <lineage>
        <taxon>Eukaryota</taxon>
        <taxon>Fungi</taxon>
        <taxon>Dikarya</taxon>
        <taxon>Ascomycota</taxon>
        <taxon>Pezizomycotina</taxon>
        <taxon>Leotiomycetes</taxon>
        <taxon>Helotiales</taxon>
        <taxon>Sclerotiniaceae</taxon>
        <taxon>Botrytis</taxon>
    </lineage>
</organism>
<dbReference type="HOGENOM" id="CLU_3384650_0_0_1"/>
<name>G2XQA8_BOTF4</name>
<reference evidence="2" key="1">
    <citation type="journal article" date="2011" name="PLoS Genet.">
        <title>Genomic analysis of the necrotrophic fungal pathogens Sclerotinia sclerotiorum and Botrytis cinerea.</title>
        <authorList>
            <person name="Amselem J."/>
            <person name="Cuomo C.A."/>
            <person name="van Kan J.A."/>
            <person name="Viaud M."/>
            <person name="Benito E.P."/>
            <person name="Couloux A."/>
            <person name="Coutinho P.M."/>
            <person name="de Vries R.P."/>
            <person name="Dyer P.S."/>
            <person name="Fillinger S."/>
            <person name="Fournier E."/>
            <person name="Gout L."/>
            <person name="Hahn M."/>
            <person name="Kohn L."/>
            <person name="Lapalu N."/>
            <person name="Plummer K.M."/>
            <person name="Pradier J.M."/>
            <person name="Quevillon E."/>
            <person name="Sharon A."/>
            <person name="Simon A."/>
            <person name="ten Have A."/>
            <person name="Tudzynski B."/>
            <person name="Tudzynski P."/>
            <person name="Wincker P."/>
            <person name="Andrew M."/>
            <person name="Anthouard V."/>
            <person name="Beever R.E."/>
            <person name="Beffa R."/>
            <person name="Benoit I."/>
            <person name="Bouzid O."/>
            <person name="Brault B."/>
            <person name="Chen Z."/>
            <person name="Choquer M."/>
            <person name="Collemare J."/>
            <person name="Cotton P."/>
            <person name="Danchin E.G."/>
            <person name="Da Silva C."/>
            <person name="Gautier A."/>
            <person name="Giraud C."/>
            <person name="Giraud T."/>
            <person name="Gonzalez C."/>
            <person name="Grossetete S."/>
            <person name="Guldener U."/>
            <person name="Henrissat B."/>
            <person name="Howlett B.J."/>
            <person name="Kodira C."/>
            <person name="Kretschmer M."/>
            <person name="Lappartient A."/>
            <person name="Leroch M."/>
            <person name="Levis C."/>
            <person name="Mauceli E."/>
            <person name="Neuveglise C."/>
            <person name="Oeser B."/>
            <person name="Pearson M."/>
            <person name="Poulain J."/>
            <person name="Poussereau N."/>
            <person name="Quesneville H."/>
            <person name="Rascle C."/>
            <person name="Schumacher J."/>
            <person name="Segurens B."/>
            <person name="Sexton A."/>
            <person name="Silva E."/>
            <person name="Sirven C."/>
            <person name="Soanes D.M."/>
            <person name="Talbot N.J."/>
            <person name="Templeton M."/>
            <person name="Yandava C."/>
            <person name="Yarden O."/>
            <person name="Zeng Q."/>
            <person name="Rollins J.A."/>
            <person name="Lebrun M.H."/>
            <person name="Dickman M."/>
        </authorList>
    </citation>
    <scope>NUCLEOTIDE SEQUENCE [LARGE SCALE GENOMIC DNA]</scope>
    <source>
        <strain evidence="2">T4</strain>
    </source>
</reference>
<dbReference type="EMBL" id="FQ790251">
    <property type="protein sequence ID" value="CCD42996.1"/>
    <property type="molecule type" value="Genomic_DNA"/>
</dbReference>
<dbReference type="AlphaFoldDB" id="G2XQA8"/>
<evidence type="ECO:0000313" key="1">
    <source>
        <dbReference type="EMBL" id="CCD42996.1"/>
    </source>
</evidence>
<gene>
    <name evidence="1" type="ORF">BofuT4_uP070720.1</name>
</gene>
<evidence type="ECO:0000313" key="2">
    <source>
        <dbReference type="Proteomes" id="UP000008177"/>
    </source>
</evidence>